<evidence type="ECO:0000259" key="3">
    <source>
        <dbReference type="PROSITE" id="PS50093"/>
    </source>
</evidence>
<protein>
    <submittedName>
        <fullName evidence="4">T9SS type A sorting domain-containing protein</fullName>
    </submittedName>
</protein>
<dbReference type="OrthoDB" id="2582440at2"/>
<dbReference type="InterPro" id="IPR000601">
    <property type="entry name" value="PKD_dom"/>
</dbReference>
<dbReference type="InterPro" id="IPR026444">
    <property type="entry name" value="Secre_tail"/>
</dbReference>
<proteinExistence type="predicted"/>
<reference evidence="4 5" key="1">
    <citation type="submission" date="2019-08" db="EMBL/GenBank/DDBJ databases">
        <title>Genome sequence of Gillisia hiemivivida IC154 (type strain).</title>
        <authorList>
            <person name="Bowman J.P."/>
        </authorList>
    </citation>
    <scope>NUCLEOTIDE SEQUENCE [LARGE SCALE GENOMIC DNA]</scope>
    <source>
        <strain evidence="4 5">IC154</strain>
    </source>
</reference>
<dbReference type="GO" id="GO:0005975">
    <property type="term" value="P:carbohydrate metabolic process"/>
    <property type="evidence" value="ECO:0007669"/>
    <property type="project" value="UniProtKB-ARBA"/>
</dbReference>
<organism evidence="4 5">
    <name type="scientific">Gillisia hiemivivida</name>
    <dbReference type="NCBI Taxonomy" id="291190"/>
    <lineage>
        <taxon>Bacteria</taxon>
        <taxon>Pseudomonadati</taxon>
        <taxon>Bacteroidota</taxon>
        <taxon>Flavobacteriia</taxon>
        <taxon>Flavobacteriales</taxon>
        <taxon>Flavobacteriaceae</taxon>
        <taxon>Gillisia</taxon>
    </lineage>
</organism>
<dbReference type="NCBIfam" id="TIGR04183">
    <property type="entry name" value="Por_Secre_tail"/>
    <property type="match status" value="1"/>
</dbReference>
<evidence type="ECO:0000313" key="5">
    <source>
        <dbReference type="Proteomes" id="UP000321367"/>
    </source>
</evidence>
<evidence type="ECO:0000256" key="2">
    <source>
        <dbReference type="SAM" id="SignalP"/>
    </source>
</evidence>
<dbReference type="GO" id="GO:0004553">
    <property type="term" value="F:hydrolase activity, hydrolyzing O-glycosyl compounds"/>
    <property type="evidence" value="ECO:0007669"/>
    <property type="project" value="UniProtKB-ARBA"/>
</dbReference>
<dbReference type="Pfam" id="PF18962">
    <property type="entry name" value="Por_Secre_tail"/>
    <property type="match status" value="1"/>
</dbReference>
<dbReference type="InterPro" id="IPR013320">
    <property type="entry name" value="ConA-like_dom_sf"/>
</dbReference>
<evidence type="ECO:0000256" key="1">
    <source>
        <dbReference type="ARBA" id="ARBA00022729"/>
    </source>
</evidence>
<dbReference type="Gene3D" id="2.60.120.200">
    <property type="match status" value="1"/>
</dbReference>
<dbReference type="InterPro" id="IPR044023">
    <property type="entry name" value="Ig_7"/>
</dbReference>
<dbReference type="CDD" id="cd00146">
    <property type="entry name" value="PKD"/>
    <property type="match status" value="1"/>
</dbReference>
<dbReference type="Pfam" id="PF19408">
    <property type="entry name" value="PKD_6"/>
    <property type="match status" value="6"/>
</dbReference>
<feature type="domain" description="PKD" evidence="3">
    <location>
        <begin position="574"/>
        <end position="653"/>
    </location>
</feature>
<evidence type="ECO:0000313" key="4">
    <source>
        <dbReference type="EMBL" id="TXD92598.1"/>
    </source>
</evidence>
<comment type="caution">
    <text evidence="4">The sequence shown here is derived from an EMBL/GenBank/DDBJ whole genome shotgun (WGS) entry which is preliminary data.</text>
</comment>
<dbReference type="PROSITE" id="PS50093">
    <property type="entry name" value="PKD"/>
    <property type="match status" value="1"/>
</dbReference>
<dbReference type="SUPFAM" id="SSF48726">
    <property type="entry name" value="Immunoglobulin"/>
    <property type="match status" value="2"/>
</dbReference>
<keyword evidence="1 2" id="KW-0732">Signal</keyword>
<name>A0A5C6ZQ37_9FLAO</name>
<accession>A0A5C6ZQ37</accession>
<dbReference type="Proteomes" id="UP000321367">
    <property type="component" value="Unassembled WGS sequence"/>
</dbReference>
<keyword evidence="5" id="KW-1185">Reference proteome</keyword>
<feature type="signal peptide" evidence="2">
    <location>
        <begin position="1"/>
        <end position="24"/>
    </location>
</feature>
<dbReference type="EMBL" id="VORY01000019">
    <property type="protein sequence ID" value="TXD92598.1"/>
    <property type="molecule type" value="Genomic_DNA"/>
</dbReference>
<dbReference type="SUPFAM" id="SSF49899">
    <property type="entry name" value="Concanavalin A-like lectins/glucanases"/>
    <property type="match status" value="1"/>
</dbReference>
<dbReference type="Gene3D" id="2.60.40.10">
    <property type="entry name" value="Immunoglobulins"/>
    <property type="match status" value="5"/>
</dbReference>
<sequence>MGKKLLSVFLLFSLFLLSSWSGFGQCSDTAPTVTISTSTGSTLCNDGTITFSSNVSPNNPSVNYAYQWQVKLGAGNYTNISGQTSSSLNNYSPAIGTNRFRLNVTYCSGAPEVATVNSPESGIITVYEKKEGKITINASNTNICPGENVSFMTSNPGNLGASPSYKWELTRNGSISTISTAASFSNNMLQAGDQIRLLVNSTVPCVDPVESNIITFTEKAGTPDTPAAFTSVETEVCPGLSKTYTVPNDNMASEYIWTLPSGWSGSSTTNSITVTTGNSGSGDITVIAKNSCGTSAARSLAVSVKAGTPATPGIISGTAQACPGIAQTFSVPNVSGVNYTWDKPTGWTGTSTSNSITLTPTAGTAVNGNLSVTAGNDCGTSQAKILAISVKPGTPVQPGSFTGPANLCPGTQETYSVPPVTGATSYIWTLPTGFSASNLTTSNPTLVVTAGSNGSGSITVSASNDCDTGPAQSKAIDINPPKPVLTDDITGSTGVCASTPGLKYSIPTITNASSYEWSIPSGWTITSGSGTKEITVTAGTAGGTISVKAINGCGDSASKSITVGLNPPPPVIPGAITFSDGTDKACVNIPETYSIPAVSNATGYLWTLPNGTTQSTTTPSLSYTATTSGSLNMSVSAVNSCGTSTAKSFSINVASGLPAQPGTITASKYTVCPPETGFKLSVPQATDADSYQWFLPTGWEVTNGAGTRTITVKINASSNYSNPTVIGVEAKNNCGNSTRRNTSSNINDANAIAVSDFVFVNLGEDKTVCSSTSPISITANYDFGGKNLKLETIRSSSGQNLSVPNSNSNSYTFNYTPSSTDLSNGQVTIILTTQSPGGACQAGKDEMTIFFRPDPTASIVTPAAICSGGSTTLNITATPNTVVTYRIGTGGDQTLNIGAGGTAVINTGILTGNTTYNLRSVQYQNTPSCSKTISGSTTVTVTPKPTANISYATPFCSSTETAQSVTLNTTGTVTGAQFSASSGLTINPTTGAITPGTPGTYTVTYTIPASGGCEAVIATTQVKISEKVAITSQPAGDRVCEGENVQFSVSATGEGLTYIWFKGTVGSGTAVTGGTTSVLTLNNVTISNAGSYYVEVSGTSPCAKVPSQVVELVIDEDIEINTQPANTAICVGGTATLNVAASAGSKALNYQWYKGAPGSGTALGTNSASLVISGATLNDSANYYVVISGPEDFICDPVTSQTAVLSVRDTPIVEISGTTEICDAGDTEIFFTTGTPNAIVTYTINNGSSQTITLNASGEAVLSTGSLNVTNNEITTFTYGLVSVMYPDAPDCTNNVSGSAVVTVNPTPEANVSFENDQITFCNDTTQGSFTPNLQGSGAFTNGIFSAEGLTVDPNDGSFSPANTAAGNYVLKYFLTGAGGCSDLGATLDIIIYENVKITSEPFPVAACTANSTQLEVAATGDDLRYQWFKVGATDAEVGNNSPILELNNITAVNAGDYYVVISGDNACGSATSEFVTVTVDENIVIAAEDQPQSQNICSGNEATLRVSATASGDNTTIQYQWQFRATSQDAWSDSGASQTGDTFSEISTGQAGEYRVRIDGPDGFSCDTGFSQIVKVTTYEAPTANAGENFEICSTENSIAIGEGATASNQTSLIWTTTGAGTISNATNLTEATYAPVAADLGVTLIFTLSGILEVEGVQICEDAADTKEITIISQPELTAFTYTSTLADTATEFCETDTAVKSPTIEGNNLGNGTGVFTVDKTELTLDSQTGEFTPNDTDPGVYIITYTFNATSTTAVCTEVSRDFTVTIGANPVATFEYDNTIYCRDTRDNTFNTAPIISFTEDGHENADSFVADDAGLVLDEATGSIDLSASTAGIYKITRTVDYTGTDEDGCQPVTAEFNLTINDRPIPDFTYSVTEYCSDPAATVSIDPVWETNAVQGIFSYTSTPTGANLVMDSDGKINITTSDEGTYTIKNTLDTEEDGCDAVSAEFTITIDKLPVASFSYAGISAEKSFCISNLGATIDTTPDTGGTYSISGPSALVTVNSSNGQLTWTAADGVAGSYVVTYKVPAGTVCEEVSYSETISIDALPVGGVVNFTGVGRVFTTCENAVDGYAAPLVLTGETGQVVEWQYKTATSSIWSIYNSQDAQLSSDEVEDLVNNTSTVIRAKISNGTCNTNTFSATAIVSVIPSDIKPSPVEAEPTIVCFGTDISLSSKTGYGEGFGYFEGGDFTNAGIKNNGWNFTDPNGNEIPFDASANSGTPIHWHKTQPKWKFETAAINSPYTLTDRWWNPLSDGKTNEHFAITQGAFSSNMDTPPFTLTGMDEAKVTFDQAYNLTTGATIRVVLLKNGVEYKELDKITGPASSGNYEGFGSGTPNVNDMSYDLGSYLGEANLKVRFEYTGVRRGDVWAVDNIKVPEGPQGVLLQWFYDDDPSDTNNSLEQIGVDNEEKVSFTPRKIGWNDFEVKTALLLDSNGNACESLDNIERIRVFVFDTYETSVAVIPAGCGSYSATLDASISAALQGEELDETEVTFDGYRGEWKIIPEGDNYTLINQDVSSGLEPKYDPHVIFESGSNSDFTITWELKPTAVYPDDYSIVELQGLPVENPACPPVSIPVTPVFTDCTTLDFDGEDDVIVVANPYSDVVSIEAWIRPEVAGGTIISGPNFRISTPTEITPNSRWYHIAVSGGRLYIDGIDKRALSLGTGGTKTLIGADWIDGATTNHFSGWIEEVRLWKEELTVEQIRFMMNQRLQAGANIGEQIPMPAPGNLQFSALVGYYRLISAVPDPLNLVEFDVNLMPVNGVTPNLVNAAIPGRLLNMTTNQENTAPLPYFSGNNGPWGTDGTWARPAVWDPPHTAPIEWNIVKTSHNITSGERDIKVLGLISEKETLDMEGANPTDWENGTSGSGNELFISHYLLLNGIIDLNGESQLVQPVRSIVAESSTGYLERDQQGTLSSFNYNYWTSPVSVQGAANNSGFTMRSVMWDGTDSNSPISINYQPGYPAADGQKTNPITKSDYWIFKFDNRTADDYDSWQHIGSTGVLKAGEGHTMKGVSGLGGVNAIAQSQNYVYRGKPNNGDITLTLDKKRNYLVGNPYTSSIDSKEFIKDNLKDTPGGRNIINVFDGAIYFWDHFSGATHVLREYIGGYAVLNITGGVRSIATDDRINSTGTYGKTPKQFIPVSQGFFINSGEVVNINNEVIFTPDGGQITFKNSQRIFESEGAENSIFLRPENISKTGKEETKNVTPKIRIAFKSPKGYNRQLLVGADPNTTNGFDLGYDAPMIEYNLEDMYWLQEGNFLVIQGVPDFGKEQVLPIGIRIDQEGEFKIKIDELENMSDDHTIYLKDIVLDTIHDLRAGPYTSTSEPGEITDRFQLIFYKEQATPDPIVVEEPIIDDFSEISLLHSYSANEMMVLNPKELEISVIHLFDLNGKLIEIFDEVPSETEIRLKVSNYSEGIYILKMHTDEEIITRKIIIKK</sequence>
<dbReference type="InterPro" id="IPR036179">
    <property type="entry name" value="Ig-like_dom_sf"/>
</dbReference>
<dbReference type="InterPro" id="IPR045829">
    <property type="entry name" value="PKD_6"/>
</dbReference>
<dbReference type="Pfam" id="PF19081">
    <property type="entry name" value="Ig_7"/>
    <property type="match status" value="1"/>
</dbReference>
<gene>
    <name evidence="4" type="ORF">ES724_13240</name>
</gene>
<dbReference type="InterPro" id="IPR013783">
    <property type="entry name" value="Ig-like_fold"/>
</dbReference>
<dbReference type="InterPro" id="IPR003599">
    <property type="entry name" value="Ig_sub"/>
</dbReference>
<feature type="chain" id="PRO_5022859255" evidence="2">
    <location>
        <begin position="25"/>
        <end position="3438"/>
    </location>
</feature>
<dbReference type="SMART" id="SM00409">
    <property type="entry name" value="IG"/>
    <property type="match status" value="3"/>
</dbReference>
<dbReference type="RefSeq" id="WP_146933671.1">
    <property type="nucleotide sequence ID" value="NZ_CBCSHZ010000018.1"/>
</dbReference>